<dbReference type="RefSeq" id="WP_078920827.1">
    <property type="nucleotide sequence ID" value="NZ_FUYB01000001.1"/>
</dbReference>
<keyword evidence="2" id="KW-0812">Transmembrane</keyword>
<feature type="transmembrane region" description="Helical" evidence="2">
    <location>
        <begin position="109"/>
        <end position="130"/>
    </location>
</feature>
<reference evidence="3 4" key="1">
    <citation type="submission" date="2017-02" db="EMBL/GenBank/DDBJ databases">
        <authorList>
            <person name="Peterson S.W."/>
        </authorList>
    </citation>
    <scope>NUCLEOTIDE SEQUENCE [LARGE SCALE GENOMIC DNA]</scope>
    <source>
        <strain evidence="3 4">ATCC 49788</strain>
    </source>
</reference>
<protein>
    <submittedName>
        <fullName evidence="3">YggT family protein</fullName>
    </submittedName>
</protein>
<keyword evidence="4" id="KW-1185">Reference proteome</keyword>
<dbReference type="OrthoDB" id="9806665at2"/>
<dbReference type="STRING" id="92487.SAMN02745130_00327"/>
<evidence type="ECO:0000256" key="2">
    <source>
        <dbReference type="SAM" id="Phobius"/>
    </source>
</evidence>
<proteinExistence type="inferred from homology"/>
<dbReference type="Pfam" id="PF02325">
    <property type="entry name" value="CCB3_YggT"/>
    <property type="match status" value="2"/>
</dbReference>
<feature type="transmembrane region" description="Helical" evidence="2">
    <location>
        <begin position="6"/>
        <end position="31"/>
    </location>
</feature>
<dbReference type="PANTHER" id="PTHR33219:SF14">
    <property type="entry name" value="PROTEIN COFACTOR ASSEMBLY OF COMPLEX C SUBUNIT B CCB3, CHLOROPLASTIC-RELATED"/>
    <property type="match status" value="1"/>
</dbReference>
<feature type="transmembrane region" description="Helical" evidence="2">
    <location>
        <begin position="151"/>
        <end position="176"/>
    </location>
</feature>
<dbReference type="InterPro" id="IPR003425">
    <property type="entry name" value="CCB3/YggT"/>
</dbReference>
<dbReference type="Proteomes" id="UP000190460">
    <property type="component" value="Unassembled WGS sequence"/>
</dbReference>
<comment type="similarity">
    <text evidence="1">Belongs to the YggT family.</text>
</comment>
<gene>
    <name evidence="3" type="ORF">SAMN02745130_00327</name>
</gene>
<evidence type="ECO:0000256" key="1">
    <source>
        <dbReference type="ARBA" id="ARBA00010894"/>
    </source>
</evidence>
<evidence type="ECO:0000313" key="4">
    <source>
        <dbReference type="Proteomes" id="UP000190460"/>
    </source>
</evidence>
<keyword evidence="2" id="KW-1133">Transmembrane helix</keyword>
<organism evidence="3 4">
    <name type="scientific">Thiothrix eikelboomii</name>
    <dbReference type="NCBI Taxonomy" id="92487"/>
    <lineage>
        <taxon>Bacteria</taxon>
        <taxon>Pseudomonadati</taxon>
        <taxon>Pseudomonadota</taxon>
        <taxon>Gammaproteobacteria</taxon>
        <taxon>Thiotrichales</taxon>
        <taxon>Thiotrichaceae</taxon>
        <taxon>Thiothrix</taxon>
    </lineage>
</organism>
<accession>A0A1T4VUL5</accession>
<name>A0A1T4VUL5_9GAMM</name>
<dbReference type="PANTHER" id="PTHR33219">
    <property type="entry name" value="YLMG HOMOLOG PROTEIN 2, CHLOROPLASTIC"/>
    <property type="match status" value="1"/>
</dbReference>
<keyword evidence="2" id="KW-0472">Membrane</keyword>
<dbReference type="AlphaFoldDB" id="A0A1T4VUL5"/>
<dbReference type="EMBL" id="FUYB01000001">
    <property type="protein sequence ID" value="SKA68672.1"/>
    <property type="molecule type" value="Genomic_DNA"/>
</dbReference>
<sequence length="182" mass="19767">MVLQNIAVFLISTLFSLYIGAVLLRFLLALVRADFYNPLSQFLVKITNPVLVPLRRFVPPMGKIDTASLVLAFTLKLIAVILLMSLQGIDAGLGSLLLAVLADLLRTVVWIFMIALIIQAIMSWVGNSYGNPMGSLLDSLTAPLLDPIRKFVPLIGMVDLSPLVAILLLQVVLIALSGFPNI</sequence>
<evidence type="ECO:0000313" key="3">
    <source>
        <dbReference type="EMBL" id="SKA68672.1"/>
    </source>
</evidence>
<dbReference type="GO" id="GO:0016020">
    <property type="term" value="C:membrane"/>
    <property type="evidence" value="ECO:0007669"/>
    <property type="project" value="InterPro"/>
</dbReference>
<feature type="transmembrane region" description="Helical" evidence="2">
    <location>
        <begin position="69"/>
        <end position="89"/>
    </location>
</feature>